<keyword evidence="8" id="KW-0418">Kinase</keyword>
<keyword evidence="6" id="KW-0598">Phosphotransferase system</keyword>
<evidence type="ECO:0000256" key="10">
    <source>
        <dbReference type="ARBA" id="ARBA00023136"/>
    </source>
</evidence>
<proteinExistence type="predicted"/>
<dbReference type="EMBL" id="CTEN01000001">
    <property type="protein sequence ID" value="CQR24170.1"/>
    <property type="molecule type" value="Genomic_DNA"/>
</dbReference>
<evidence type="ECO:0000256" key="12">
    <source>
        <dbReference type="SAM" id="Phobius"/>
    </source>
</evidence>
<evidence type="ECO:0000256" key="6">
    <source>
        <dbReference type="ARBA" id="ARBA00022683"/>
    </source>
</evidence>
<feature type="transmembrane region" description="Helical" evidence="12">
    <location>
        <begin position="176"/>
        <end position="196"/>
    </location>
</feature>
<evidence type="ECO:0000313" key="15">
    <source>
        <dbReference type="EMBL" id="CQR24170.1"/>
    </source>
</evidence>
<feature type="domain" description="PTS EIIB type-1" evidence="13">
    <location>
        <begin position="4"/>
        <end position="86"/>
    </location>
</feature>
<evidence type="ECO:0000313" key="16">
    <source>
        <dbReference type="Proteomes" id="UP000198604"/>
    </source>
</evidence>
<dbReference type="SUPFAM" id="SSF55604">
    <property type="entry name" value="Glucose permease domain IIB"/>
    <property type="match status" value="1"/>
</dbReference>
<feature type="domain" description="PTS EIIC type-1" evidence="14">
    <location>
        <begin position="105"/>
        <end position="462"/>
    </location>
</feature>
<protein>
    <submittedName>
        <fullName evidence="15">PTS system beta-glucosides-specific transporter subunit IIA</fullName>
    </submittedName>
</protein>
<feature type="active site" description="Phosphocysteine intermediate; for EIIB activity" evidence="11">
    <location>
        <position position="26"/>
    </location>
</feature>
<feature type="transmembrane region" description="Helical" evidence="12">
    <location>
        <begin position="381"/>
        <end position="406"/>
    </location>
</feature>
<dbReference type="Pfam" id="PF02378">
    <property type="entry name" value="PTS_EIIC"/>
    <property type="match status" value="1"/>
</dbReference>
<evidence type="ECO:0000256" key="4">
    <source>
        <dbReference type="ARBA" id="ARBA00022597"/>
    </source>
</evidence>
<dbReference type="InterPro" id="IPR013013">
    <property type="entry name" value="PTS_EIIC_1"/>
</dbReference>
<evidence type="ECO:0000256" key="8">
    <source>
        <dbReference type="ARBA" id="ARBA00022777"/>
    </source>
</evidence>
<feature type="transmembrane region" description="Helical" evidence="12">
    <location>
        <begin position="355"/>
        <end position="374"/>
    </location>
</feature>
<keyword evidence="5" id="KW-0808">Transferase</keyword>
<dbReference type="GO" id="GO:0009401">
    <property type="term" value="P:phosphoenolpyruvate-dependent sugar phosphotransferase system"/>
    <property type="evidence" value="ECO:0007669"/>
    <property type="project" value="UniProtKB-KW"/>
</dbReference>
<dbReference type="PANTHER" id="PTHR30175">
    <property type="entry name" value="PHOSPHOTRANSFERASE SYSTEM TRANSPORT PROTEIN"/>
    <property type="match status" value="1"/>
</dbReference>
<organism evidence="15 16">
    <name type="scientific">Streptococcus varani</name>
    <dbReference type="NCBI Taxonomy" id="1608583"/>
    <lineage>
        <taxon>Bacteria</taxon>
        <taxon>Bacillati</taxon>
        <taxon>Bacillota</taxon>
        <taxon>Bacilli</taxon>
        <taxon>Lactobacillales</taxon>
        <taxon>Streptococcaceae</taxon>
        <taxon>Streptococcus</taxon>
    </lineage>
</organism>
<feature type="transmembrane region" description="Helical" evidence="12">
    <location>
        <begin position="240"/>
        <end position="265"/>
    </location>
</feature>
<dbReference type="GO" id="GO:0005886">
    <property type="term" value="C:plasma membrane"/>
    <property type="evidence" value="ECO:0007669"/>
    <property type="project" value="UniProtKB-SubCell"/>
</dbReference>
<dbReference type="InterPro" id="IPR036878">
    <property type="entry name" value="Glu_permease_IIB"/>
</dbReference>
<dbReference type="Pfam" id="PF00367">
    <property type="entry name" value="PTS_EIIB"/>
    <property type="match status" value="1"/>
</dbReference>
<feature type="transmembrane region" description="Helical" evidence="12">
    <location>
        <begin position="323"/>
        <end position="343"/>
    </location>
</feature>
<evidence type="ECO:0000256" key="11">
    <source>
        <dbReference type="PROSITE-ProRule" id="PRU00421"/>
    </source>
</evidence>
<feature type="transmembrane region" description="Helical" evidence="12">
    <location>
        <begin position="285"/>
        <end position="311"/>
    </location>
</feature>
<dbReference type="PANTHER" id="PTHR30175:SF1">
    <property type="entry name" value="PTS SYSTEM ARBUTIN-, CELLOBIOSE-, AND SALICIN-SPECIFIC EIIBC COMPONENT-RELATED"/>
    <property type="match status" value="1"/>
</dbReference>
<dbReference type="Proteomes" id="UP000198604">
    <property type="component" value="Unassembled WGS sequence"/>
</dbReference>
<accession>A0A0E4CS30</accession>
<feature type="transmembrane region" description="Helical" evidence="12">
    <location>
        <begin position="208"/>
        <end position="228"/>
    </location>
</feature>
<feature type="transmembrane region" description="Helical" evidence="12">
    <location>
        <begin position="426"/>
        <end position="448"/>
    </location>
</feature>
<gene>
    <name evidence="15" type="primary">bglP1</name>
    <name evidence="15" type="ORF">BN1356_00531</name>
</gene>
<dbReference type="GO" id="GO:0090589">
    <property type="term" value="F:protein-phosphocysteine-trehalose phosphotransferase system transporter activity"/>
    <property type="evidence" value="ECO:0007669"/>
    <property type="project" value="TreeGrafter"/>
</dbReference>
<comment type="subcellular location">
    <subcellularLocation>
        <location evidence="1">Cell membrane</location>
        <topology evidence="1">Multi-pass membrane protein</topology>
    </subcellularLocation>
</comment>
<sequence>MKYQQQIDGILEAVGGKDNVISASHCFTRLRLQFRDYDIVDDAKVRAVKGVVGLNKQGKEYQIIIGTEVGNLYPEFIEAANVRAQEQVQVKEAEAKEKLFDKIIGIVVGTFVPLIGLIAAGGTIKGVLSLLVQLKMMSNESSTYLVLFAAANAIFYFFPVFIGFTAGKKFGATPYLSALIGAILIYPTLIEAATAGNPGHLFAIPLTYLNYSNTVLPAIFAAWLVSILEKFFKKTLPHVLQMVFVPFFVIILAVPIVLLVVGPLVTLLSNVLSAGLEWIFNFSPILTGIIFGGLWSVIILFGLAWVVVPILINYTIQYGYDPIYGMLAPAALGMAGAVLAVALRSKNSELKALGYSTGLTAILGVTEPAMYGIAIPSRKTFVTASIGTAIAGGVVGMMGVKIFAPGLSGIFNVFAYFGGDNLSQNVFWGISTLVIAFVAAFVLTYFFGGWSDEDFESKLAGE</sequence>
<evidence type="ECO:0000259" key="13">
    <source>
        <dbReference type="PROSITE" id="PS51098"/>
    </source>
</evidence>
<dbReference type="InterPro" id="IPR001996">
    <property type="entry name" value="PTS_IIB_1"/>
</dbReference>
<evidence type="ECO:0000259" key="14">
    <source>
        <dbReference type="PROSITE" id="PS51103"/>
    </source>
</evidence>
<dbReference type="Gene3D" id="3.30.1360.60">
    <property type="entry name" value="Glucose permease domain IIB"/>
    <property type="match status" value="1"/>
</dbReference>
<reference evidence="16" key="1">
    <citation type="submission" date="2015-03" db="EMBL/GenBank/DDBJ databases">
        <authorList>
            <person name="Urmite Genomes"/>
        </authorList>
    </citation>
    <scope>NUCLEOTIDE SEQUENCE [LARGE SCALE GENOMIC DNA]</scope>
    <source>
        <strain evidence="16">FF10</strain>
    </source>
</reference>
<feature type="transmembrane region" description="Helical" evidence="12">
    <location>
        <begin position="144"/>
        <end position="164"/>
    </location>
</feature>
<dbReference type="InterPro" id="IPR050558">
    <property type="entry name" value="PTS_Sugar-Specific_Components"/>
</dbReference>
<dbReference type="RefSeq" id="WP_176694205.1">
    <property type="nucleotide sequence ID" value="NZ_CTEN01000001.1"/>
</dbReference>
<dbReference type="InterPro" id="IPR018113">
    <property type="entry name" value="PTrfase_EIIB_Cys"/>
</dbReference>
<dbReference type="GO" id="GO:0015771">
    <property type="term" value="P:trehalose transport"/>
    <property type="evidence" value="ECO:0007669"/>
    <property type="project" value="TreeGrafter"/>
</dbReference>
<evidence type="ECO:0000256" key="9">
    <source>
        <dbReference type="ARBA" id="ARBA00022989"/>
    </source>
</evidence>
<dbReference type="GO" id="GO:0016301">
    <property type="term" value="F:kinase activity"/>
    <property type="evidence" value="ECO:0007669"/>
    <property type="project" value="UniProtKB-KW"/>
</dbReference>
<dbReference type="CDD" id="cd00212">
    <property type="entry name" value="PTS_IIB_glc"/>
    <property type="match status" value="1"/>
</dbReference>
<evidence type="ECO:0000256" key="1">
    <source>
        <dbReference type="ARBA" id="ARBA00004651"/>
    </source>
</evidence>
<evidence type="ECO:0000256" key="5">
    <source>
        <dbReference type="ARBA" id="ARBA00022679"/>
    </source>
</evidence>
<keyword evidence="3" id="KW-1003">Cell membrane</keyword>
<keyword evidence="16" id="KW-1185">Reference proteome</keyword>
<dbReference type="AlphaFoldDB" id="A0A0E4CS30"/>
<feature type="transmembrane region" description="Helical" evidence="12">
    <location>
        <begin position="103"/>
        <end position="124"/>
    </location>
</feature>
<name>A0A0E4CS30_9STRE</name>
<dbReference type="InterPro" id="IPR003352">
    <property type="entry name" value="PTS_EIIC"/>
</dbReference>
<keyword evidence="4" id="KW-0762">Sugar transport</keyword>
<keyword evidence="2" id="KW-0813">Transport</keyword>
<keyword evidence="10 12" id="KW-0472">Membrane</keyword>
<keyword evidence="7 12" id="KW-0812">Transmembrane</keyword>
<evidence type="ECO:0000256" key="2">
    <source>
        <dbReference type="ARBA" id="ARBA00022448"/>
    </source>
</evidence>
<keyword evidence="9 12" id="KW-1133">Transmembrane helix</keyword>
<dbReference type="STRING" id="1608583.BN1356_00531"/>
<evidence type="ECO:0000256" key="3">
    <source>
        <dbReference type="ARBA" id="ARBA00022475"/>
    </source>
</evidence>
<dbReference type="PROSITE" id="PS51098">
    <property type="entry name" value="PTS_EIIB_TYPE_1"/>
    <property type="match status" value="1"/>
</dbReference>
<dbReference type="GO" id="GO:0008982">
    <property type="term" value="F:protein-N(PI)-phosphohistidine-sugar phosphotransferase activity"/>
    <property type="evidence" value="ECO:0007669"/>
    <property type="project" value="InterPro"/>
</dbReference>
<evidence type="ECO:0000256" key="7">
    <source>
        <dbReference type="ARBA" id="ARBA00022692"/>
    </source>
</evidence>
<dbReference type="PROSITE" id="PS51103">
    <property type="entry name" value="PTS_EIIC_TYPE_1"/>
    <property type="match status" value="1"/>
</dbReference>